<dbReference type="EMBL" id="CADCTX010000861">
    <property type="protein sequence ID" value="CAA9355484.1"/>
    <property type="molecule type" value="Genomic_DNA"/>
</dbReference>
<feature type="compositionally biased region" description="Basic residues" evidence="1">
    <location>
        <begin position="238"/>
        <end position="264"/>
    </location>
</feature>
<feature type="compositionally biased region" description="Basic and acidic residues" evidence="1">
    <location>
        <begin position="122"/>
        <end position="136"/>
    </location>
</feature>
<evidence type="ECO:0000256" key="1">
    <source>
        <dbReference type="SAM" id="MobiDB-lite"/>
    </source>
</evidence>
<organism evidence="2">
    <name type="scientific">uncultured Gemmatimonadaceae bacterium</name>
    <dbReference type="NCBI Taxonomy" id="246130"/>
    <lineage>
        <taxon>Bacteria</taxon>
        <taxon>Pseudomonadati</taxon>
        <taxon>Gemmatimonadota</taxon>
        <taxon>Gemmatimonadia</taxon>
        <taxon>Gemmatimonadales</taxon>
        <taxon>Gemmatimonadaceae</taxon>
        <taxon>environmental samples</taxon>
    </lineage>
</organism>
<dbReference type="GO" id="GO:0004073">
    <property type="term" value="F:aspartate-semialdehyde dehydrogenase activity"/>
    <property type="evidence" value="ECO:0007669"/>
    <property type="project" value="UniProtKB-EC"/>
</dbReference>
<feature type="compositionally biased region" description="Basic residues" evidence="1">
    <location>
        <begin position="219"/>
        <end position="228"/>
    </location>
</feature>
<keyword evidence="2" id="KW-0560">Oxidoreductase</keyword>
<protein>
    <submittedName>
        <fullName evidence="2">Aspartate-semialdehyde dehydrogenase</fullName>
        <ecNumber evidence="2">1.2.1.11</ecNumber>
    </submittedName>
</protein>
<dbReference type="EC" id="1.2.1.11" evidence="2"/>
<evidence type="ECO:0000313" key="2">
    <source>
        <dbReference type="EMBL" id="CAA9355484.1"/>
    </source>
</evidence>
<feature type="region of interest" description="Disordered" evidence="1">
    <location>
        <begin position="1"/>
        <end position="264"/>
    </location>
</feature>
<feature type="compositionally biased region" description="Basic residues" evidence="1">
    <location>
        <begin position="64"/>
        <end position="74"/>
    </location>
</feature>
<feature type="compositionally biased region" description="Basic and acidic residues" evidence="1">
    <location>
        <begin position="198"/>
        <end position="213"/>
    </location>
</feature>
<feature type="compositionally biased region" description="Basic and acidic residues" evidence="1">
    <location>
        <begin position="104"/>
        <end position="114"/>
    </location>
</feature>
<name>A0A6J4MC56_9BACT</name>
<proteinExistence type="predicted"/>
<feature type="compositionally biased region" description="Basic residues" evidence="1">
    <location>
        <begin position="187"/>
        <end position="197"/>
    </location>
</feature>
<reference evidence="2" key="1">
    <citation type="submission" date="2020-02" db="EMBL/GenBank/DDBJ databases">
        <authorList>
            <person name="Meier V. D."/>
        </authorList>
    </citation>
    <scope>NUCLEOTIDE SEQUENCE</scope>
    <source>
        <strain evidence="2">AVDCRST_MAG40</strain>
    </source>
</reference>
<feature type="compositionally biased region" description="Basic and acidic residues" evidence="1">
    <location>
        <begin position="75"/>
        <end position="84"/>
    </location>
</feature>
<gene>
    <name evidence="2" type="ORF">AVDCRST_MAG40-3136</name>
</gene>
<sequence length="264" mass="29632">DRAARPAHPGGGARRDGRRGADVRPPARRPPLVRARRGGGLGAVGREAVPRGHPLARGRDAAGRRRAARQRLRARRGERADRLLRARLVGRRNGGGGVRRGRAPRAEQREELPARARRAARDRRGEPGPPGRDRRPAAAARVVGRDRDERQLRGDRRGARARPAARGVRRRARPLHRDHAGGVGRGVPRRAVARHPRQRDPLHQRRGGEDRGRAVQVPRPRRAQRRARRADPRERARQPRAGRARPHRVHYRGPRPHAHPRGGR</sequence>
<feature type="non-terminal residue" evidence="2">
    <location>
        <position position="1"/>
    </location>
</feature>
<feature type="compositionally biased region" description="Basic and acidic residues" evidence="1">
    <location>
        <begin position="143"/>
        <end position="158"/>
    </location>
</feature>
<feature type="non-terminal residue" evidence="2">
    <location>
        <position position="264"/>
    </location>
</feature>
<dbReference type="AlphaFoldDB" id="A0A6J4MC56"/>
<accession>A0A6J4MC56</accession>
<feature type="compositionally biased region" description="Basic and acidic residues" evidence="1">
    <location>
        <begin position="13"/>
        <end position="22"/>
    </location>
</feature>